<dbReference type="RefSeq" id="WP_097146498.1">
    <property type="nucleotide sequence ID" value="NZ_OBEA01000005.1"/>
</dbReference>
<evidence type="ECO:0000313" key="4">
    <source>
        <dbReference type="EMBL" id="SNY54273.1"/>
    </source>
</evidence>
<feature type="chain" id="PRO_5012334659" evidence="1">
    <location>
        <begin position="20"/>
        <end position="501"/>
    </location>
</feature>
<dbReference type="PANTHER" id="PTHR22576:SF37">
    <property type="entry name" value="MUCOSA-ASSOCIATED LYMPHOID TISSUE LYMPHOMA TRANSLOCATION PROTEIN 1"/>
    <property type="match status" value="1"/>
</dbReference>
<organism evidence="4 5">
    <name type="scientific">Pseudooceanicola antarcticus</name>
    <dbReference type="NCBI Taxonomy" id="1247613"/>
    <lineage>
        <taxon>Bacteria</taxon>
        <taxon>Pseudomonadati</taxon>
        <taxon>Pseudomonadota</taxon>
        <taxon>Alphaproteobacteria</taxon>
        <taxon>Rhodobacterales</taxon>
        <taxon>Paracoccaceae</taxon>
        <taxon>Pseudooceanicola</taxon>
    </lineage>
</organism>
<dbReference type="Gene3D" id="2.30.30.40">
    <property type="entry name" value="SH3 Domains"/>
    <property type="match status" value="1"/>
</dbReference>
<dbReference type="AlphaFoldDB" id="A0A285J2I8"/>
<reference evidence="3 6" key="2">
    <citation type="journal article" date="2018" name="Int. J. Syst. Evol. Microbiol.">
        <title>Pseudooceanicola lipolyticus sp. nov., a marine alphaproteobacterium, reclassification of Oceanicola flagellatus as Pseudooceanicola flagellatus comb. nov. and emended description of the genus Pseudooceanicola.</title>
        <authorList>
            <person name="Huang M.-M."/>
            <person name="Guo L.-L."/>
            <person name="Wu Y.-H."/>
            <person name="Lai Q.-L."/>
            <person name="Shao Z.-Z."/>
            <person name="Wang C.-S."/>
            <person name="Wu M."/>
            <person name="Xu X.-W."/>
        </authorList>
    </citation>
    <scope>NUCLEOTIDE SEQUENCE [LARGE SCALE GENOMIC DNA]</scope>
    <source>
        <strain evidence="3 6">Ar-45</strain>
    </source>
</reference>
<gene>
    <name evidence="3" type="ORF">CVM39_07870</name>
    <name evidence="4" type="ORF">SAMN06297129_2787</name>
</gene>
<evidence type="ECO:0000313" key="6">
    <source>
        <dbReference type="Proteomes" id="UP000231702"/>
    </source>
</evidence>
<dbReference type="GO" id="GO:0004197">
    <property type="term" value="F:cysteine-type endopeptidase activity"/>
    <property type="evidence" value="ECO:0007669"/>
    <property type="project" value="InterPro"/>
</dbReference>
<evidence type="ECO:0000313" key="3">
    <source>
        <dbReference type="EMBL" id="PJE29811.1"/>
    </source>
</evidence>
<proteinExistence type="predicted"/>
<reference evidence="4 5" key="1">
    <citation type="submission" date="2017-09" db="EMBL/GenBank/DDBJ databases">
        <authorList>
            <person name="Ehlers B."/>
            <person name="Leendertz F.H."/>
        </authorList>
    </citation>
    <scope>NUCLEOTIDE SEQUENCE [LARGE SCALE GENOMIC DNA]</scope>
    <source>
        <strain evidence="4 5">CGMCC 1.12662</strain>
    </source>
</reference>
<dbReference type="Proteomes" id="UP000231655">
    <property type="component" value="Unassembled WGS sequence"/>
</dbReference>
<name>A0A285J2I8_9RHOB</name>
<dbReference type="GO" id="GO:0006508">
    <property type="term" value="P:proteolysis"/>
    <property type="evidence" value="ECO:0007669"/>
    <property type="project" value="InterPro"/>
</dbReference>
<dbReference type="Proteomes" id="UP000231702">
    <property type="component" value="Unassembled WGS sequence"/>
</dbReference>
<dbReference type="Pfam" id="PF00656">
    <property type="entry name" value="Peptidase_C14"/>
    <property type="match status" value="1"/>
</dbReference>
<keyword evidence="6" id="KW-1185">Reference proteome</keyword>
<dbReference type="SUPFAM" id="SSF52129">
    <property type="entry name" value="Caspase-like"/>
    <property type="match status" value="1"/>
</dbReference>
<dbReference type="InterPro" id="IPR011990">
    <property type="entry name" value="TPR-like_helical_dom_sf"/>
</dbReference>
<dbReference type="Gene3D" id="3.40.50.1460">
    <property type="match status" value="1"/>
</dbReference>
<evidence type="ECO:0000313" key="5">
    <source>
        <dbReference type="Proteomes" id="UP000231655"/>
    </source>
</evidence>
<dbReference type="Gene3D" id="1.25.40.10">
    <property type="entry name" value="Tetratricopeptide repeat domain"/>
    <property type="match status" value="1"/>
</dbReference>
<dbReference type="PROSITE" id="PS50208">
    <property type="entry name" value="CASPASE_P20"/>
    <property type="match status" value="1"/>
</dbReference>
<dbReference type="InterPro" id="IPR029030">
    <property type="entry name" value="Caspase-like_dom_sf"/>
</dbReference>
<dbReference type="OrthoDB" id="321999at2"/>
<sequence length="501" mass="54560">MPRLLLCLLLLLCPFAASAEVLFKNFSEVAVVGEVAPEAQSGSYALIIANSDYRSDGIPDLPVVQNDARAVEALFRGMGYPAANIRVLENLGRSELEDEVFFFANGLAPEATVVVYYSGHGLTFEGDSQNYIVPVDMDPQVDSADPTFRARYFQRKAVPLESAVLDLLKSADPAGVVVFYDACRNAPFAVDPNARKSIGALSSFTPARVEGTAIFYSARRGQESIARLEGDGSDVNLSLYTRVLVSELSANPAIRLRDLHPRLNGRVAAMALEGTGNRRRQDPSMELELDYSRSDRHEFCLASVIRDGRAVCASGNGVAQPVVAMPSAGAGALEEAFWQDVRRRNTAFHFEQYLQAYPEGLHAAEARAALQAMAAEQQAKAELSDWQAAQSANSIAGYEGFLEAHPKSPLAPLARQYVAALRAEAQAPKAPEYPVCHVDDVRPPDAWLSLRTSAVKGTTIANMPKGTRLELLGPRSGDWLQVRTPYGTGWVSWKVARWIRC</sequence>
<protein>
    <submittedName>
        <fullName evidence="4">Caspase domain-containing protein</fullName>
    </submittedName>
</protein>
<evidence type="ECO:0000259" key="2">
    <source>
        <dbReference type="PROSITE" id="PS50208"/>
    </source>
</evidence>
<accession>A0A285J2I8</accession>
<evidence type="ECO:0000256" key="1">
    <source>
        <dbReference type="SAM" id="SignalP"/>
    </source>
</evidence>
<dbReference type="PANTHER" id="PTHR22576">
    <property type="entry name" value="MUCOSA ASSOCIATED LYMPHOID TISSUE LYMPHOMA TRANSLOCATION PROTEIN 1/PARACASPASE"/>
    <property type="match status" value="1"/>
</dbReference>
<feature type="signal peptide" evidence="1">
    <location>
        <begin position="1"/>
        <end position="19"/>
    </location>
</feature>
<dbReference type="EMBL" id="PGTD01000015">
    <property type="protein sequence ID" value="PJE29811.1"/>
    <property type="molecule type" value="Genomic_DNA"/>
</dbReference>
<feature type="domain" description="Caspase family p20" evidence="2">
    <location>
        <begin position="45"/>
        <end position="121"/>
    </location>
</feature>
<keyword evidence="1" id="KW-0732">Signal</keyword>
<dbReference type="EMBL" id="OBEA01000005">
    <property type="protein sequence ID" value="SNY54273.1"/>
    <property type="molecule type" value="Genomic_DNA"/>
</dbReference>
<dbReference type="InterPro" id="IPR001309">
    <property type="entry name" value="Pept_C14_p20"/>
</dbReference>
<dbReference type="InterPro" id="IPR052039">
    <property type="entry name" value="Caspase-related_regulators"/>
</dbReference>
<dbReference type="InterPro" id="IPR011600">
    <property type="entry name" value="Pept_C14_caspase"/>
</dbReference>